<reference evidence="2" key="1">
    <citation type="submission" date="2023-03" db="EMBL/GenBank/DDBJ databases">
        <title>Massive genome expansion in bonnet fungi (Mycena s.s.) driven by repeated elements and novel gene families across ecological guilds.</title>
        <authorList>
            <consortium name="Lawrence Berkeley National Laboratory"/>
            <person name="Harder C.B."/>
            <person name="Miyauchi S."/>
            <person name="Viragh M."/>
            <person name="Kuo A."/>
            <person name="Thoen E."/>
            <person name="Andreopoulos B."/>
            <person name="Lu D."/>
            <person name="Skrede I."/>
            <person name="Drula E."/>
            <person name="Henrissat B."/>
            <person name="Morin E."/>
            <person name="Kohler A."/>
            <person name="Barry K."/>
            <person name="LaButti K."/>
            <person name="Morin E."/>
            <person name="Salamov A."/>
            <person name="Lipzen A."/>
            <person name="Mereny Z."/>
            <person name="Hegedus B."/>
            <person name="Baldrian P."/>
            <person name="Stursova M."/>
            <person name="Weitz H."/>
            <person name="Taylor A."/>
            <person name="Grigoriev I.V."/>
            <person name="Nagy L.G."/>
            <person name="Martin F."/>
            <person name="Kauserud H."/>
        </authorList>
    </citation>
    <scope>NUCLEOTIDE SEQUENCE</scope>
    <source>
        <strain evidence="2">9284</strain>
    </source>
</reference>
<feature type="region of interest" description="Disordered" evidence="1">
    <location>
        <begin position="580"/>
        <end position="613"/>
    </location>
</feature>
<gene>
    <name evidence="2" type="ORF">FB45DRAFT_1036062</name>
</gene>
<feature type="compositionally biased region" description="Acidic residues" evidence="1">
    <location>
        <begin position="602"/>
        <end position="613"/>
    </location>
</feature>
<name>A0AAD7FBC6_9AGAR</name>
<organism evidence="2 3">
    <name type="scientific">Roridomyces roridus</name>
    <dbReference type="NCBI Taxonomy" id="1738132"/>
    <lineage>
        <taxon>Eukaryota</taxon>
        <taxon>Fungi</taxon>
        <taxon>Dikarya</taxon>
        <taxon>Basidiomycota</taxon>
        <taxon>Agaricomycotina</taxon>
        <taxon>Agaricomycetes</taxon>
        <taxon>Agaricomycetidae</taxon>
        <taxon>Agaricales</taxon>
        <taxon>Marasmiineae</taxon>
        <taxon>Mycenaceae</taxon>
        <taxon>Roridomyces</taxon>
    </lineage>
</organism>
<feature type="compositionally biased region" description="Polar residues" evidence="1">
    <location>
        <begin position="507"/>
        <end position="521"/>
    </location>
</feature>
<keyword evidence="3" id="KW-1185">Reference proteome</keyword>
<dbReference type="Proteomes" id="UP001221142">
    <property type="component" value="Unassembled WGS sequence"/>
</dbReference>
<feature type="region of interest" description="Disordered" evidence="1">
    <location>
        <begin position="49"/>
        <end position="76"/>
    </location>
</feature>
<feature type="region of interest" description="Disordered" evidence="1">
    <location>
        <begin position="495"/>
        <end position="527"/>
    </location>
</feature>
<feature type="compositionally biased region" description="Low complexity" evidence="1">
    <location>
        <begin position="497"/>
        <end position="506"/>
    </location>
</feature>
<evidence type="ECO:0000313" key="2">
    <source>
        <dbReference type="EMBL" id="KAJ7613932.1"/>
    </source>
</evidence>
<dbReference type="EMBL" id="JARKIF010000027">
    <property type="protein sequence ID" value="KAJ7613932.1"/>
    <property type="molecule type" value="Genomic_DNA"/>
</dbReference>
<sequence length="663" mass="72853">MSFISNASGITLREGTFNNIQGDLVNIFQAENLARVDIGALLESLLGEKRRRREESTDAEEPARKRRRENAEEDGPEVVRYKDLNLTDEIGRGPGYLLHAGNTKRRALIVKVFNAGTNARKHLEATVNLSQRLLHPNVLRIEGTSSPTSMHLFIAYQDGAFLTLQVMLQLIVLLAHRKTAEGPLAAALRDDLERSIMLGFKLISSLSSGIDYLSTQGGMLPLEPENFDVFLDINDRFLLSINPPTDANTAHHDEDDIRSVWVFFNALCQKVLRSANRVLHDEDIERTPAIFDSPGSPEMLRPSPAPPVPPRREFVWRSMEVPQCLATIAAQISRDLALRQASINRLARSDGESIHRCPGYIREEVTLATRTADSAVVSHDTPAIQEVCSVCHEVVNSGEVFMCICGQEEPGSRPTVKCRSCKSWSHKDCGPTLNESICYFCFPGPWDTPQGPSDIASSSTWGQSPDEQWNNLFQADQLPVAGSPRTPLASFISTSMSAGNNSGNASPTTGATNETRTSHPSPVSMAHSPNLDQNVLVAQESGNIGQGGNDPRPQLRVASSALQAAYRRIREVRRSLIKLDSRSSDPSNIGPEHSPLLFTESPVDEFSSDTDDPIDLQALRSNLAAVDRQSQKYLDRFAPGSGNDDHNQPPPGINPDGRYSEDL</sequence>
<accession>A0AAD7FBC6</accession>
<protein>
    <recommendedName>
        <fullName evidence="4">Protein kinase domain-containing protein</fullName>
    </recommendedName>
</protein>
<evidence type="ECO:0000313" key="3">
    <source>
        <dbReference type="Proteomes" id="UP001221142"/>
    </source>
</evidence>
<evidence type="ECO:0008006" key="4">
    <source>
        <dbReference type="Google" id="ProtNLM"/>
    </source>
</evidence>
<dbReference type="AlphaFoldDB" id="A0AAD7FBC6"/>
<proteinExistence type="predicted"/>
<feature type="region of interest" description="Disordered" evidence="1">
    <location>
        <begin position="631"/>
        <end position="663"/>
    </location>
</feature>
<comment type="caution">
    <text evidence="2">The sequence shown here is derived from an EMBL/GenBank/DDBJ whole genome shotgun (WGS) entry which is preliminary data.</text>
</comment>
<dbReference type="CDD" id="cd15489">
    <property type="entry name" value="PHD_SF"/>
    <property type="match status" value="1"/>
</dbReference>
<evidence type="ECO:0000256" key="1">
    <source>
        <dbReference type="SAM" id="MobiDB-lite"/>
    </source>
</evidence>